<evidence type="ECO:0000256" key="5">
    <source>
        <dbReference type="SAM" id="Phobius"/>
    </source>
</evidence>
<keyword evidence="5" id="KW-0472">Membrane</keyword>
<evidence type="ECO:0000256" key="2">
    <source>
        <dbReference type="ARBA" id="ARBA00022771"/>
    </source>
</evidence>
<feature type="domain" description="RING-CH-type" evidence="6">
    <location>
        <begin position="70"/>
        <end position="136"/>
    </location>
</feature>
<feature type="compositionally biased region" description="Basic and acidic residues" evidence="4">
    <location>
        <begin position="19"/>
        <end position="49"/>
    </location>
</feature>
<dbReference type="PANTHER" id="PTHR46214:SF8">
    <property type="entry name" value="RING_FYVE_PHD ZINC FINGER SUPERFAMILY PROTEIN"/>
    <property type="match status" value="1"/>
</dbReference>
<dbReference type="EMBL" id="JACGWL010000007">
    <property type="protein sequence ID" value="KAK4398148.1"/>
    <property type="molecule type" value="Genomic_DNA"/>
</dbReference>
<dbReference type="Proteomes" id="UP001289374">
    <property type="component" value="Unassembled WGS sequence"/>
</dbReference>
<keyword evidence="5" id="KW-0812">Transmembrane</keyword>
<evidence type="ECO:0000313" key="7">
    <source>
        <dbReference type="EMBL" id="KAK4398148.1"/>
    </source>
</evidence>
<keyword evidence="8" id="KW-1185">Reference proteome</keyword>
<feature type="compositionally biased region" description="Gly residues" evidence="4">
    <location>
        <begin position="51"/>
        <end position="62"/>
    </location>
</feature>
<sequence>MDAEVLRSSGDTETGGTKTGKDSCDEHPEVGGEDGDARTGRGGGEREGKTASGGEGLVDVKGTGGLGDGGGCNAERVCRICHLGREASLFRELELVPLGCDCKGELGFTHPRCAEAWFGQKGDRECEICGKTAANVRENGEETSIFMMEWNEMRAVAASLDASRESSRRCKQSFCNLLLACLVLAFLCSGSSGGSAFDE</sequence>
<evidence type="ECO:0000256" key="4">
    <source>
        <dbReference type="SAM" id="MobiDB-lite"/>
    </source>
</evidence>
<name>A0AAE2BUK1_9LAMI</name>
<gene>
    <name evidence="7" type="ORF">Sango_1290300</name>
</gene>
<keyword evidence="2" id="KW-0863">Zinc-finger</keyword>
<feature type="transmembrane region" description="Helical" evidence="5">
    <location>
        <begin position="174"/>
        <end position="197"/>
    </location>
</feature>
<proteinExistence type="predicted"/>
<protein>
    <recommendedName>
        <fullName evidence="6">RING-CH-type domain-containing protein</fullName>
    </recommendedName>
</protein>
<keyword evidence="3" id="KW-0862">Zinc</keyword>
<comment type="caution">
    <text evidence="7">The sequence shown here is derived from an EMBL/GenBank/DDBJ whole genome shotgun (WGS) entry which is preliminary data.</text>
</comment>
<feature type="region of interest" description="Disordered" evidence="4">
    <location>
        <begin position="1"/>
        <end position="62"/>
    </location>
</feature>
<evidence type="ECO:0000256" key="3">
    <source>
        <dbReference type="ARBA" id="ARBA00022833"/>
    </source>
</evidence>
<reference evidence="7" key="1">
    <citation type="submission" date="2020-06" db="EMBL/GenBank/DDBJ databases">
        <authorList>
            <person name="Li T."/>
            <person name="Hu X."/>
            <person name="Zhang T."/>
            <person name="Song X."/>
            <person name="Zhang H."/>
            <person name="Dai N."/>
            <person name="Sheng W."/>
            <person name="Hou X."/>
            <person name="Wei L."/>
        </authorList>
    </citation>
    <scope>NUCLEOTIDE SEQUENCE</scope>
    <source>
        <strain evidence="7">K16</strain>
        <tissue evidence="7">Leaf</tissue>
    </source>
</reference>
<dbReference type="AlphaFoldDB" id="A0AAE2BUK1"/>
<dbReference type="SUPFAM" id="SSF57850">
    <property type="entry name" value="RING/U-box"/>
    <property type="match status" value="1"/>
</dbReference>
<dbReference type="SMART" id="SM00744">
    <property type="entry name" value="RINGv"/>
    <property type="match status" value="1"/>
</dbReference>
<dbReference type="GO" id="GO:0008270">
    <property type="term" value="F:zinc ion binding"/>
    <property type="evidence" value="ECO:0007669"/>
    <property type="project" value="UniProtKB-KW"/>
</dbReference>
<evidence type="ECO:0000259" key="6">
    <source>
        <dbReference type="PROSITE" id="PS51292"/>
    </source>
</evidence>
<keyword evidence="5" id="KW-1133">Transmembrane helix</keyword>
<reference evidence="7" key="2">
    <citation type="journal article" date="2024" name="Plant">
        <title>Genomic evolution and insights into agronomic trait innovations of Sesamum species.</title>
        <authorList>
            <person name="Miao H."/>
            <person name="Wang L."/>
            <person name="Qu L."/>
            <person name="Liu H."/>
            <person name="Sun Y."/>
            <person name="Le M."/>
            <person name="Wang Q."/>
            <person name="Wei S."/>
            <person name="Zheng Y."/>
            <person name="Lin W."/>
            <person name="Duan Y."/>
            <person name="Cao H."/>
            <person name="Xiong S."/>
            <person name="Wang X."/>
            <person name="Wei L."/>
            <person name="Li C."/>
            <person name="Ma Q."/>
            <person name="Ju M."/>
            <person name="Zhao R."/>
            <person name="Li G."/>
            <person name="Mu C."/>
            <person name="Tian Q."/>
            <person name="Mei H."/>
            <person name="Zhang T."/>
            <person name="Gao T."/>
            <person name="Zhang H."/>
        </authorList>
    </citation>
    <scope>NUCLEOTIDE SEQUENCE</scope>
    <source>
        <strain evidence="7">K16</strain>
    </source>
</reference>
<evidence type="ECO:0000256" key="1">
    <source>
        <dbReference type="ARBA" id="ARBA00022723"/>
    </source>
</evidence>
<dbReference type="Gene3D" id="3.30.40.10">
    <property type="entry name" value="Zinc/RING finger domain, C3HC4 (zinc finger)"/>
    <property type="match status" value="1"/>
</dbReference>
<dbReference type="PANTHER" id="PTHR46214">
    <property type="entry name" value="ZINC FINGER, RING-CH-TYPE"/>
    <property type="match status" value="1"/>
</dbReference>
<dbReference type="InterPro" id="IPR011016">
    <property type="entry name" value="Znf_RING-CH"/>
</dbReference>
<accession>A0AAE2BUK1</accession>
<dbReference type="InterPro" id="IPR013083">
    <property type="entry name" value="Znf_RING/FYVE/PHD"/>
</dbReference>
<dbReference type="PROSITE" id="PS51292">
    <property type="entry name" value="ZF_RING_CH"/>
    <property type="match status" value="1"/>
</dbReference>
<evidence type="ECO:0000313" key="8">
    <source>
        <dbReference type="Proteomes" id="UP001289374"/>
    </source>
</evidence>
<dbReference type="Pfam" id="PF12906">
    <property type="entry name" value="RINGv"/>
    <property type="match status" value="1"/>
</dbReference>
<keyword evidence="1" id="KW-0479">Metal-binding</keyword>
<organism evidence="7 8">
    <name type="scientific">Sesamum angolense</name>
    <dbReference type="NCBI Taxonomy" id="2727404"/>
    <lineage>
        <taxon>Eukaryota</taxon>
        <taxon>Viridiplantae</taxon>
        <taxon>Streptophyta</taxon>
        <taxon>Embryophyta</taxon>
        <taxon>Tracheophyta</taxon>
        <taxon>Spermatophyta</taxon>
        <taxon>Magnoliopsida</taxon>
        <taxon>eudicotyledons</taxon>
        <taxon>Gunneridae</taxon>
        <taxon>Pentapetalae</taxon>
        <taxon>asterids</taxon>
        <taxon>lamiids</taxon>
        <taxon>Lamiales</taxon>
        <taxon>Pedaliaceae</taxon>
        <taxon>Sesamum</taxon>
    </lineage>
</organism>